<dbReference type="KEGG" id="ppp:112286880"/>
<keyword evidence="4" id="KW-1185">Reference proteome</keyword>
<dbReference type="InterPro" id="IPR006734">
    <property type="entry name" value="PLATZ"/>
</dbReference>
<feature type="compositionally biased region" description="Basic residues" evidence="1">
    <location>
        <begin position="261"/>
        <end position="276"/>
    </location>
</feature>
<feature type="region of interest" description="Disordered" evidence="1">
    <location>
        <begin position="187"/>
        <end position="213"/>
    </location>
</feature>
<dbReference type="EnsemblPlants" id="Pp3c9_19170V3.2">
    <property type="protein sequence ID" value="PAC:32913844.CDS.1"/>
    <property type="gene ID" value="Pp3c9_19170"/>
</dbReference>
<evidence type="ECO:0000256" key="1">
    <source>
        <dbReference type="SAM" id="MobiDB-lite"/>
    </source>
</evidence>
<dbReference type="PANTHER" id="PTHR31065">
    <property type="entry name" value="PLATZ TRANSCRIPTION FACTOR FAMILY PROTEIN"/>
    <property type="match status" value="1"/>
</dbReference>
<dbReference type="EMBL" id="ABEU02000009">
    <property type="protein sequence ID" value="PNR48434.1"/>
    <property type="molecule type" value="Genomic_DNA"/>
</dbReference>
<dbReference type="GeneID" id="112286880"/>
<evidence type="ECO:0000313" key="2">
    <source>
        <dbReference type="EMBL" id="PNR48434.1"/>
    </source>
</evidence>
<reference evidence="2 4" key="2">
    <citation type="journal article" date="2018" name="Plant J.">
        <title>The Physcomitrella patens chromosome-scale assembly reveals moss genome structure and evolution.</title>
        <authorList>
            <person name="Lang D."/>
            <person name="Ullrich K.K."/>
            <person name="Murat F."/>
            <person name="Fuchs J."/>
            <person name="Jenkins J."/>
            <person name="Haas F.B."/>
            <person name="Piednoel M."/>
            <person name="Gundlach H."/>
            <person name="Van Bel M."/>
            <person name="Meyberg R."/>
            <person name="Vives C."/>
            <person name="Morata J."/>
            <person name="Symeonidi A."/>
            <person name="Hiss M."/>
            <person name="Muchero W."/>
            <person name="Kamisugi Y."/>
            <person name="Saleh O."/>
            <person name="Blanc G."/>
            <person name="Decker E.L."/>
            <person name="van Gessel N."/>
            <person name="Grimwood J."/>
            <person name="Hayes R.D."/>
            <person name="Graham S.W."/>
            <person name="Gunter L.E."/>
            <person name="McDaniel S.F."/>
            <person name="Hoernstein S.N.W."/>
            <person name="Larsson A."/>
            <person name="Li F.W."/>
            <person name="Perroud P.F."/>
            <person name="Phillips J."/>
            <person name="Ranjan P."/>
            <person name="Rokshar D.S."/>
            <person name="Rothfels C.J."/>
            <person name="Schneider L."/>
            <person name="Shu S."/>
            <person name="Stevenson D.W."/>
            <person name="Thummler F."/>
            <person name="Tillich M."/>
            <person name="Villarreal Aguilar J.C."/>
            <person name="Widiez T."/>
            <person name="Wong G.K."/>
            <person name="Wymore A."/>
            <person name="Zhang Y."/>
            <person name="Zimmer A.D."/>
            <person name="Quatrano R.S."/>
            <person name="Mayer K.F.X."/>
            <person name="Goodstein D."/>
            <person name="Casacuberta J.M."/>
            <person name="Vandepoele K."/>
            <person name="Reski R."/>
            <person name="Cuming A.C."/>
            <person name="Tuskan G.A."/>
            <person name="Maumus F."/>
            <person name="Salse J."/>
            <person name="Schmutz J."/>
            <person name="Rensing S.A."/>
        </authorList>
    </citation>
    <scope>NUCLEOTIDE SEQUENCE [LARGE SCALE GENOMIC DNA]</scope>
    <source>
        <strain evidence="3 4">cv. Gransden 2004</strain>
    </source>
</reference>
<dbReference type="Gramene" id="Pp3c9_19170V3.2">
    <property type="protein sequence ID" value="PAC:32913844.CDS.1"/>
    <property type="gene ID" value="Pp3c9_19170"/>
</dbReference>
<dbReference type="EnsemblPlants" id="Pp3c9_19170V3.1">
    <property type="protein sequence ID" value="PAC:32913843.CDS.1"/>
    <property type="gene ID" value="Pp3c9_19170"/>
</dbReference>
<feature type="region of interest" description="Disordered" evidence="1">
    <location>
        <begin position="245"/>
        <end position="276"/>
    </location>
</feature>
<dbReference type="OrthoDB" id="1921430at2759"/>
<dbReference type="AlphaFoldDB" id="A0A2K1K3T7"/>
<accession>A0A2K1K3T7</accession>
<sequence>MVMGGMFMNREGPSWLPALVNSENFFSQCNHHTSGKNERNQFCFDCPQEGPLCPEGLAASHRGQGHATIQIRRASHRDVVRISDIQKYVDLANIQPYTINSAKIVFLQSKPQTKIVKGAAHYCEWCHRSIADPVRFCSISCKLAVIQQDPHDFTLTLTMFSKSGPGFFTKGCTVSVGAMSSEHSAHSHGSGIMDFTPDTPMKNSKRSAKDTQWPLSKKVKVALSASPSVGMSVLLPRDDELRLSSMSPMAPPTPTYESGPKVHHRKQVRPHRAPMF</sequence>
<dbReference type="PANTHER" id="PTHR31065:SF46">
    <property type="entry name" value="PLATZ TRANSCRIPTION FACTOR FAMILY PROTEIN-RELATED"/>
    <property type="match status" value="1"/>
</dbReference>
<dbReference type="Proteomes" id="UP000006727">
    <property type="component" value="Chromosome 9"/>
</dbReference>
<proteinExistence type="predicted"/>
<protein>
    <recommendedName>
        <fullName evidence="5">PLATZ transcription factor family protein</fullName>
    </recommendedName>
</protein>
<name>A0A2K1K3T7_PHYPA</name>
<reference evidence="3" key="3">
    <citation type="submission" date="2020-12" db="UniProtKB">
        <authorList>
            <consortium name="EnsemblPlants"/>
        </authorList>
    </citation>
    <scope>IDENTIFICATION</scope>
</reference>
<dbReference type="OMA" id="WCHRSIA"/>
<evidence type="ECO:0008006" key="5">
    <source>
        <dbReference type="Google" id="ProtNLM"/>
    </source>
</evidence>
<gene>
    <name evidence="3" type="primary">LOC112286880</name>
    <name evidence="2" type="ORF">PHYPA_012910</name>
</gene>
<reference evidence="2 4" key="1">
    <citation type="journal article" date="2008" name="Science">
        <title>The Physcomitrella genome reveals evolutionary insights into the conquest of land by plants.</title>
        <authorList>
            <person name="Rensing S."/>
            <person name="Lang D."/>
            <person name="Zimmer A."/>
            <person name="Terry A."/>
            <person name="Salamov A."/>
            <person name="Shapiro H."/>
            <person name="Nishiyama T."/>
            <person name="Perroud P.-F."/>
            <person name="Lindquist E."/>
            <person name="Kamisugi Y."/>
            <person name="Tanahashi T."/>
            <person name="Sakakibara K."/>
            <person name="Fujita T."/>
            <person name="Oishi K."/>
            <person name="Shin-I T."/>
            <person name="Kuroki Y."/>
            <person name="Toyoda A."/>
            <person name="Suzuki Y."/>
            <person name="Hashimoto A."/>
            <person name="Yamaguchi K."/>
            <person name="Sugano A."/>
            <person name="Kohara Y."/>
            <person name="Fujiyama A."/>
            <person name="Anterola A."/>
            <person name="Aoki S."/>
            <person name="Ashton N."/>
            <person name="Barbazuk W.B."/>
            <person name="Barker E."/>
            <person name="Bennetzen J."/>
            <person name="Bezanilla M."/>
            <person name="Blankenship R."/>
            <person name="Cho S.H."/>
            <person name="Dutcher S."/>
            <person name="Estelle M."/>
            <person name="Fawcett J.A."/>
            <person name="Gundlach H."/>
            <person name="Hanada K."/>
            <person name="Heyl A."/>
            <person name="Hicks K.A."/>
            <person name="Hugh J."/>
            <person name="Lohr M."/>
            <person name="Mayer K."/>
            <person name="Melkozernov A."/>
            <person name="Murata T."/>
            <person name="Nelson D."/>
            <person name="Pils B."/>
            <person name="Prigge M."/>
            <person name="Reiss B."/>
            <person name="Renner T."/>
            <person name="Rombauts S."/>
            <person name="Rushton P."/>
            <person name="Sanderfoot A."/>
            <person name="Schween G."/>
            <person name="Shiu S.-H."/>
            <person name="Stueber K."/>
            <person name="Theodoulou F.L."/>
            <person name="Tu H."/>
            <person name="Van de Peer Y."/>
            <person name="Verrier P.J."/>
            <person name="Waters E."/>
            <person name="Wood A."/>
            <person name="Yang L."/>
            <person name="Cove D."/>
            <person name="Cuming A."/>
            <person name="Hasebe M."/>
            <person name="Lucas S."/>
            <person name="Mishler D.B."/>
            <person name="Reski R."/>
            <person name="Grigoriev I."/>
            <person name="Quatrano R.S."/>
            <person name="Boore J.L."/>
        </authorList>
    </citation>
    <scope>NUCLEOTIDE SEQUENCE [LARGE SCALE GENOMIC DNA]</scope>
    <source>
        <strain evidence="3 4">cv. Gransden 2004</strain>
    </source>
</reference>
<dbReference type="PaxDb" id="3218-PP1S89_94V6.1"/>
<dbReference type="Pfam" id="PF04640">
    <property type="entry name" value="PLATZ"/>
    <property type="match status" value="1"/>
</dbReference>
<evidence type="ECO:0000313" key="4">
    <source>
        <dbReference type="Proteomes" id="UP000006727"/>
    </source>
</evidence>
<evidence type="ECO:0000313" key="3">
    <source>
        <dbReference type="EnsemblPlants" id="PAC:32913843.CDS.1"/>
    </source>
</evidence>
<dbReference type="Gramene" id="Pp3c9_19170V3.1">
    <property type="protein sequence ID" value="PAC:32913843.CDS.1"/>
    <property type="gene ID" value="Pp3c9_19170"/>
</dbReference>
<dbReference type="RefSeq" id="XP_024385004.1">
    <property type="nucleotide sequence ID" value="XM_024529236.2"/>
</dbReference>
<organism evidence="2">
    <name type="scientific">Physcomitrium patens</name>
    <name type="common">Spreading-leaved earth moss</name>
    <name type="synonym">Physcomitrella patens</name>
    <dbReference type="NCBI Taxonomy" id="3218"/>
    <lineage>
        <taxon>Eukaryota</taxon>
        <taxon>Viridiplantae</taxon>
        <taxon>Streptophyta</taxon>
        <taxon>Embryophyta</taxon>
        <taxon>Bryophyta</taxon>
        <taxon>Bryophytina</taxon>
        <taxon>Bryopsida</taxon>
        <taxon>Funariidae</taxon>
        <taxon>Funariales</taxon>
        <taxon>Funariaceae</taxon>
        <taxon>Physcomitrium</taxon>
    </lineage>
</organism>